<dbReference type="InterPro" id="IPR007677">
    <property type="entry name" value="Gasdermin"/>
</dbReference>
<evidence type="ECO:0000313" key="14">
    <source>
        <dbReference type="EMBL" id="KAJ7313579.1"/>
    </source>
</evidence>
<keyword evidence="8" id="KW-0812">Transmembrane</keyword>
<evidence type="ECO:0000256" key="8">
    <source>
        <dbReference type="ARBA" id="ARBA00022692"/>
    </source>
</evidence>
<evidence type="ECO:0000256" key="2">
    <source>
        <dbReference type="ARBA" id="ARBA00004651"/>
    </source>
</evidence>
<dbReference type="GO" id="GO:0005886">
    <property type="term" value="C:plasma membrane"/>
    <property type="evidence" value="ECO:0007669"/>
    <property type="project" value="UniProtKB-SubCell"/>
</dbReference>
<evidence type="ECO:0000256" key="1">
    <source>
        <dbReference type="ARBA" id="ARBA00004496"/>
    </source>
</evidence>
<dbReference type="Proteomes" id="UP001142489">
    <property type="component" value="Unassembled WGS sequence"/>
</dbReference>
<evidence type="ECO:0000256" key="11">
    <source>
        <dbReference type="ARBA" id="ARBA00023288"/>
    </source>
</evidence>
<dbReference type="GO" id="GO:0005737">
    <property type="term" value="C:cytoplasm"/>
    <property type="evidence" value="ECO:0007669"/>
    <property type="project" value="UniProtKB-SubCell"/>
</dbReference>
<dbReference type="Pfam" id="PF04598">
    <property type="entry name" value="Gasdermin"/>
    <property type="match status" value="1"/>
</dbReference>
<comment type="subcellular location">
    <subcellularLocation>
        <location evidence="2">Cell membrane</location>
        <topology evidence="2">Multi-pass membrane protein</topology>
    </subcellularLocation>
    <subcellularLocation>
        <location evidence="1">Cytoplasm</location>
    </subcellularLocation>
</comment>
<evidence type="ECO:0000256" key="6">
    <source>
        <dbReference type="ARBA" id="ARBA00022490"/>
    </source>
</evidence>
<feature type="domain" description="Gasdermin PUB" evidence="13">
    <location>
        <begin position="124"/>
        <end position="290"/>
    </location>
</feature>
<protein>
    <submittedName>
        <fullName evidence="14">Uncharacterized protein</fullName>
    </submittedName>
</protein>
<dbReference type="InterPro" id="IPR041263">
    <property type="entry name" value="Gasdermin_PUB"/>
</dbReference>
<evidence type="ECO:0000256" key="4">
    <source>
        <dbReference type="ARBA" id="ARBA00022452"/>
    </source>
</evidence>
<dbReference type="OrthoDB" id="9944616at2759"/>
<evidence type="ECO:0000313" key="15">
    <source>
        <dbReference type="Proteomes" id="UP001142489"/>
    </source>
</evidence>
<evidence type="ECO:0000256" key="9">
    <source>
        <dbReference type="ARBA" id="ARBA00023136"/>
    </source>
</evidence>
<evidence type="ECO:0000259" key="13">
    <source>
        <dbReference type="Pfam" id="PF17708"/>
    </source>
</evidence>
<dbReference type="AlphaFoldDB" id="A0A9Q0XGR2"/>
<keyword evidence="5" id="KW-1003">Cell membrane</keyword>
<keyword evidence="15" id="KW-1185">Reference proteome</keyword>
<dbReference type="GO" id="GO:0070269">
    <property type="term" value="P:pyroptotic inflammatory response"/>
    <property type="evidence" value="ECO:0007669"/>
    <property type="project" value="TreeGrafter"/>
</dbReference>
<dbReference type="GO" id="GO:0012501">
    <property type="term" value="P:programmed cell death"/>
    <property type="evidence" value="ECO:0007669"/>
    <property type="project" value="UniProtKB-KW"/>
</dbReference>
<dbReference type="InterPro" id="IPR040460">
    <property type="entry name" value="Gasdermin_pore"/>
</dbReference>
<dbReference type="PANTHER" id="PTHR16399:SF18">
    <property type="entry name" value="GASDERMIN-A"/>
    <property type="match status" value="1"/>
</dbReference>
<evidence type="ECO:0000256" key="3">
    <source>
        <dbReference type="ARBA" id="ARBA00009279"/>
    </source>
</evidence>
<keyword evidence="9" id="KW-0472">Membrane</keyword>
<keyword evidence="11" id="KW-0449">Lipoprotein</keyword>
<evidence type="ECO:0000259" key="12">
    <source>
        <dbReference type="Pfam" id="PF04598"/>
    </source>
</evidence>
<dbReference type="Pfam" id="PF17708">
    <property type="entry name" value="Gasdermin_C"/>
    <property type="match status" value="1"/>
</dbReference>
<keyword evidence="4" id="KW-1134">Transmembrane beta strand</keyword>
<dbReference type="EMBL" id="JAPFRF010000012">
    <property type="protein sequence ID" value="KAJ7313579.1"/>
    <property type="molecule type" value="Genomic_DNA"/>
</dbReference>
<dbReference type="GO" id="GO:0070273">
    <property type="term" value="F:phosphatidylinositol-4-phosphate binding"/>
    <property type="evidence" value="ECO:0007669"/>
    <property type="project" value="TreeGrafter"/>
</dbReference>
<feature type="domain" description="Gasdermin pore forming" evidence="12">
    <location>
        <begin position="3"/>
        <end position="117"/>
    </location>
</feature>
<keyword evidence="10" id="KW-0564">Palmitate</keyword>
<keyword evidence="6" id="KW-0963">Cytoplasm</keyword>
<gene>
    <name evidence="14" type="ORF">JRQ81_005087</name>
</gene>
<dbReference type="PANTHER" id="PTHR16399">
    <property type="entry name" value="GASDERMIN"/>
    <property type="match status" value="1"/>
</dbReference>
<organism evidence="14 15">
    <name type="scientific">Phrynocephalus forsythii</name>
    <dbReference type="NCBI Taxonomy" id="171643"/>
    <lineage>
        <taxon>Eukaryota</taxon>
        <taxon>Metazoa</taxon>
        <taxon>Chordata</taxon>
        <taxon>Craniata</taxon>
        <taxon>Vertebrata</taxon>
        <taxon>Euteleostomi</taxon>
        <taxon>Lepidosauria</taxon>
        <taxon>Squamata</taxon>
        <taxon>Bifurcata</taxon>
        <taxon>Unidentata</taxon>
        <taxon>Episquamata</taxon>
        <taxon>Toxicofera</taxon>
        <taxon>Iguania</taxon>
        <taxon>Acrodonta</taxon>
        <taxon>Agamidae</taxon>
        <taxon>Agaminae</taxon>
        <taxon>Phrynocephalus</taxon>
    </lineage>
</organism>
<accession>A0A9Q0XGR2</accession>
<reference evidence="14" key="1">
    <citation type="journal article" date="2023" name="DNA Res.">
        <title>Chromosome-level genome assembly of Phrynocephalus forsythii using third-generation DNA sequencing and Hi-C analysis.</title>
        <authorList>
            <person name="Qi Y."/>
            <person name="Zhao W."/>
            <person name="Zhao Y."/>
            <person name="Niu C."/>
            <person name="Cao S."/>
            <person name="Zhang Y."/>
        </authorList>
    </citation>
    <scope>NUCLEOTIDE SEQUENCE</scope>
    <source>
        <tissue evidence="14">Muscle</tissue>
    </source>
</reference>
<keyword evidence="7" id="KW-1210">Necrosis</keyword>
<evidence type="ECO:0000256" key="5">
    <source>
        <dbReference type="ARBA" id="ARBA00022475"/>
    </source>
</evidence>
<comment type="caution">
    <text evidence="14">The sequence shown here is derived from an EMBL/GenBank/DDBJ whole genome shotgun (WGS) entry which is preliminary data.</text>
</comment>
<comment type="similarity">
    <text evidence="3">Belongs to the gasdermin family.</text>
</comment>
<sequence length="319" mass="36112">MSHTTAVKLRKTEVCPMLLHSVITKAKIDTNHDFIKQTKKLERNLYVITEAIETTEKTQFEEFNELEGSIFYKAIAKILLMGSRKGKKAISVPKSCILAFRVKKLQIQSDGSLVILFEEIKDDLQMESQRECMQFSFLARDLRTLFLTGFVAIMKDEEKDLLQTLKFQLEEALEDPEHFRLRANEPELQGLVENLQDPSGAICAELAGAVLYFLQALDELTEIQLLLLLDSVEKKIVSKELTVVKSILDHEFTNEGERFTIDVLSLAEEELDITGAMIEMSQMSVEKTGPSLVLTNEPVAFSNLNALYVALYVLNLLST</sequence>
<dbReference type="GO" id="GO:0005546">
    <property type="term" value="F:phosphatidylinositol-4,5-bisphosphate binding"/>
    <property type="evidence" value="ECO:0007669"/>
    <property type="project" value="TreeGrafter"/>
</dbReference>
<dbReference type="GO" id="GO:0042742">
    <property type="term" value="P:defense response to bacterium"/>
    <property type="evidence" value="ECO:0007669"/>
    <property type="project" value="TreeGrafter"/>
</dbReference>
<proteinExistence type="inferred from homology"/>
<evidence type="ECO:0000256" key="10">
    <source>
        <dbReference type="ARBA" id="ARBA00023139"/>
    </source>
</evidence>
<dbReference type="GO" id="GO:0001786">
    <property type="term" value="F:phosphatidylserine binding"/>
    <property type="evidence" value="ECO:0007669"/>
    <property type="project" value="TreeGrafter"/>
</dbReference>
<evidence type="ECO:0000256" key="7">
    <source>
        <dbReference type="ARBA" id="ARBA00022590"/>
    </source>
</evidence>
<name>A0A9Q0XGR2_9SAUR</name>